<dbReference type="eggNOG" id="KOG1075">
    <property type="taxonomic scope" value="Eukaryota"/>
</dbReference>
<dbReference type="STRING" id="135651.G0PP33"/>
<dbReference type="AlphaFoldDB" id="G0PP33"/>
<dbReference type="Proteomes" id="UP000008068">
    <property type="component" value="Unassembled WGS sequence"/>
</dbReference>
<dbReference type="PROSITE" id="PS50878">
    <property type="entry name" value="RT_POL"/>
    <property type="match status" value="1"/>
</dbReference>
<evidence type="ECO:0000313" key="3">
    <source>
        <dbReference type="Proteomes" id="UP000008068"/>
    </source>
</evidence>
<dbReference type="EMBL" id="GL383016">
    <property type="protein sequence ID" value="EGT53486.1"/>
    <property type="molecule type" value="Genomic_DNA"/>
</dbReference>
<sequence length="386" mass="45641">MGKSWKNSLYNQALDKDALSPLLFNIVLEVLARAIRQEKEIKGIQLGKEEVKLSPFADDMIVYLEEPIISAQKLLKLISNFSKVSGYKINVQKSQAFVYTNNRLKESQIKNELPFTIATKRIKYLGIQLTRNVRGLFKENYKPLLNEIREDTNRWRNIPCSWLGRINIVKMAILPKVIYRINAIPIKLPLTFFTEMEKTTMNFIWNQKRACIAKSILSKKNTAGGITLPDFKLYYKATVIKTAWYWYQNRDIDQWNKTEAPEATQHTYNYTIFDKPDKNKQWGKDYLFNKWKTNKPIQKWAKDMSRQFTKEDIHETNKHMKKCSSSLVIREMQIKTTLRYHLKPVRMVIIKKSGDNRCWRGCGEKGTLLHCWWECKLVQPLWKTVW</sequence>
<gene>
    <name evidence="2" type="ORF">CAEBREN_30893</name>
</gene>
<evidence type="ECO:0000313" key="2">
    <source>
        <dbReference type="EMBL" id="EGT53486.1"/>
    </source>
</evidence>
<keyword evidence="3" id="KW-1185">Reference proteome</keyword>
<dbReference type="InterPro" id="IPR053179">
    <property type="entry name" value="LINE-1_ORF2_RT/EN"/>
</dbReference>
<feature type="domain" description="Reverse transcriptase" evidence="1">
    <location>
        <begin position="1"/>
        <end position="129"/>
    </location>
</feature>
<protein>
    <recommendedName>
        <fullName evidence="1">Reverse transcriptase domain-containing protein</fullName>
    </recommendedName>
</protein>
<dbReference type="SUPFAM" id="SSF56672">
    <property type="entry name" value="DNA/RNA polymerases"/>
    <property type="match status" value="1"/>
</dbReference>
<dbReference type="PANTHER" id="PTHR25952">
    <property type="entry name" value="ENDO/EXONUCLEASE/PHOSPHATASE DOMAIN-CONTAINING PROTEIN"/>
    <property type="match status" value="1"/>
</dbReference>
<reference evidence="3" key="1">
    <citation type="submission" date="2011-07" db="EMBL/GenBank/DDBJ databases">
        <authorList>
            <consortium name="Caenorhabditis brenneri Sequencing and Analysis Consortium"/>
            <person name="Wilson R.K."/>
        </authorList>
    </citation>
    <scope>NUCLEOTIDE SEQUENCE [LARGE SCALE GENOMIC DNA]</scope>
    <source>
        <strain evidence="3">PB2801</strain>
    </source>
</reference>
<dbReference type="InterPro" id="IPR043502">
    <property type="entry name" value="DNA/RNA_pol_sf"/>
</dbReference>
<dbReference type="Pfam" id="PF00078">
    <property type="entry name" value="RVT_1"/>
    <property type="match status" value="1"/>
</dbReference>
<dbReference type="InterPro" id="IPR000477">
    <property type="entry name" value="RT_dom"/>
</dbReference>
<dbReference type="HOGENOM" id="CLU_000680_27_0_1"/>
<dbReference type="PANTHER" id="PTHR25952:SF255">
    <property type="entry name" value="LINE-1 RETROTRANSPOSABLE ELEMENT ORF2 PROTEIN"/>
    <property type="match status" value="1"/>
</dbReference>
<evidence type="ECO:0000259" key="1">
    <source>
        <dbReference type="PROSITE" id="PS50878"/>
    </source>
</evidence>
<name>G0PP33_CAEBE</name>
<dbReference type="OrthoDB" id="9630328at2759"/>
<accession>G0PP33</accession>
<proteinExistence type="predicted"/>
<organism evidence="3">
    <name type="scientific">Caenorhabditis brenneri</name>
    <name type="common">Nematode worm</name>
    <dbReference type="NCBI Taxonomy" id="135651"/>
    <lineage>
        <taxon>Eukaryota</taxon>
        <taxon>Metazoa</taxon>
        <taxon>Ecdysozoa</taxon>
        <taxon>Nematoda</taxon>
        <taxon>Chromadorea</taxon>
        <taxon>Rhabditida</taxon>
        <taxon>Rhabditina</taxon>
        <taxon>Rhabditomorpha</taxon>
        <taxon>Rhabditoidea</taxon>
        <taxon>Rhabditidae</taxon>
        <taxon>Peloderinae</taxon>
        <taxon>Caenorhabditis</taxon>
    </lineage>
</organism>
<dbReference type="InParanoid" id="G0PP33"/>